<feature type="domain" description="STAS" evidence="6">
    <location>
        <begin position="260"/>
        <end position="328"/>
    </location>
</feature>
<dbReference type="Pfam" id="PF00916">
    <property type="entry name" value="Sulfate_transp"/>
    <property type="match status" value="1"/>
</dbReference>
<feature type="transmembrane region" description="Helical" evidence="5">
    <location>
        <begin position="21"/>
        <end position="39"/>
    </location>
</feature>
<keyword evidence="3 5" id="KW-1133">Transmembrane helix</keyword>
<feature type="transmembrane region" description="Helical" evidence="5">
    <location>
        <begin position="182"/>
        <end position="204"/>
    </location>
</feature>
<dbReference type="InterPro" id="IPR011547">
    <property type="entry name" value="SLC26A/SulP_dom"/>
</dbReference>
<accession>A0A4Y0BNY8</accession>
<organism evidence="7">
    <name type="scientific">Anopheles funestus</name>
    <name type="common">African malaria mosquito</name>
    <dbReference type="NCBI Taxonomy" id="62324"/>
    <lineage>
        <taxon>Eukaryota</taxon>
        <taxon>Metazoa</taxon>
        <taxon>Ecdysozoa</taxon>
        <taxon>Arthropoda</taxon>
        <taxon>Hexapoda</taxon>
        <taxon>Insecta</taxon>
        <taxon>Pterygota</taxon>
        <taxon>Neoptera</taxon>
        <taxon>Endopterygota</taxon>
        <taxon>Diptera</taxon>
        <taxon>Nematocera</taxon>
        <taxon>Culicoidea</taxon>
        <taxon>Culicidae</taxon>
        <taxon>Anophelinae</taxon>
        <taxon>Anopheles</taxon>
    </lineage>
</organism>
<dbReference type="GO" id="GO:0016020">
    <property type="term" value="C:membrane"/>
    <property type="evidence" value="ECO:0007669"/>
    <property type="project" value="UniProtKB-SubCell"/>
</dbReference>
<dbReference type="PROSITE" id="PS50801">
    <property type="entry name" value="STAS"/>
    <property type="match status" value="1"/>
</dbReference>
<evidence type="ECO:0000256" key="5">
    <source>
        <dbReference type="SAM" id="Phobius"/>
    </source>
</evidence>
<comment type="subcellular location">
    <subcellularLocation>
        <location evidence="1">Membrane</location>
        <topology evidence="1">Multi-pass membrane protein</topology>
    </subcellularLocation>
</comment>
<evidence type="ECO:0000256" key="2">
    <source>
        <dbReference type="ARBA" id="ARBA00022692"/>
    </source>
</evidence>
<evidence type="ECO:0000256" key="1">
    <source>
        <dbReference type="ARBA" id="ARBA00004141"/>
    </source>
</evidence>
<name>A0A4Y0BNY8_ANOFN</name>
<dbReference type="InterPro" id="IPR002645">
    <property type="entry name" value="STAS_dom"/>
</dbReference>
<dbReference type="STRING" id="62324.A0A4Y0BNY8"/>
<evidence type="ECO:0000259" key="6">
    <source>
        <dbReference type="PROSITE" id="PS50801"/>
    </source>
</evidence>
<feature type="transmembrane region" description="Helical" evidence="5">
    <location>
        <begin position="155"/>
        <end position="175"/>
    </location>
</feature>
<dbReference type="InterPro" id="IPR036513">
    <property type="entry name" value="STAS_dom_sf"/>
</dbReference>
<sequence length="376" mass="41195">MQMKNIKGNNCCRIVGKYITLSRNAIAVISGSLLAYVLSDVGHVQPFLLTGNVTSGLPPFQLPPFTTSVDGQTYSFAEMISELGTSLITLPLIAILESIAIAKAFSKGKAIDATQEMIALGISNIAGSFVSSMPVTGSFTRSAVNNNSGVRTQLGGITTGAVVLLALGLLTETFYYIPKATLAGVIIAAMFFMVEFHAVAEIWRTKRIDIIPMISTLVACLLLGLEYGMLVGIGINLCFVLHQVSRPVVVPVRLTFDGKDVLILQADQSLVYSSAEYLKYLVLKQAAKHPDAIIVLDGSHINSVDTTVAKVLVSMTQDMEHSNRRIVYWKWNRPAQCTLLRMERELFENVFRNDEKLDTIVKEVYSQPQTPFRLDV</sequence>
<feature type="transmembrane region" description="Helical" evidence="5">
    <location>
        <begin position="210"/>
        <end position="239"/>
    </location>
</feature>
<dbReference type="VEuPathDB" id="VectorBase:AFUN021466"/>
<keyword evidence="4 5" id="KW-0472">Membrane</keyword>
<dbReference type="EnsemblMetazoa" id="AFUN021466-RA">
    <property type="protein sequence ID" value="AFUN021466-PA"/>
    <property type="gene ID" value="AFUN021466"/>
</dbReference>
<keyword evidence="2 5" id="KW-0812">Transmembrane</keyword>
<feature type="transmembrane region" description="Helical" evidence="5">
    <location>
        <begin position="83"/>
        <end position="105"/>
    </location>
</feature>
<evidence type="ECO:0000256" key="3">
    <source>
        <dbReference type="ARBA" id="ARBA00022989"/>
    </source>
</evidence>
<protein>
    <submittedName>
        <fullName evidence="7">STAS domain-containing protein</fullName>
    </submittedName>
</protein>
<feature type="transmembrane region" description="Helical" evidence="5">
    <location>
        <begin position="117"/>
        <end position="135"/>
    </location>
</feature>
<proteinExistence type="predicted"/>
<dbReference type="VEuPathDB" id="VectorBase:AFUN2_011294"/>
<evidence type="ECO:0000313" key="7">
    <source>
        <dbReference type="EnsemblMetazoa" id="AFUN021466-PA"/>
    </source>
</evidence>
<dbReference type="SUPFAM" id="SSF52091">
    <property type="entry name" value="SpoIIaa-like"/>
    <property type="match status" value="1"/>
</dbReference>
<dbReference type="GO" id="GO:0055085">
    <property type="term" value="P:transmembrane transport"/>
    <property type="evidence" value="ECO:0007669"/>
    <property type="project" value="InterPro"/>
</dbReference>
<reference evidence="7" key="1">
    <citation type="submission" date="2020-05" db="UniProtKB">
        <authorList>
            <consortium name="EnsemblMetazoa"/>
        </authorList>
    </citation>
    <scope>IDENTIFICATION</scope>
    <source>
        <strain evidence="7">FUMOZ</strain>
    </source>
</reference>
<dbReference type="InterPro" id="IPR001902">
    <property type="entry name" value="SLC26A/SulP_fam"/>
</dbReference>
<dbReference type="AlphaFoldDB" id="A0A4Y0BNY8"/>
<dbReference type="PANTHER" id="PTHR11814">
    <property type="entry name" value="SULFATE TRANSPORTER"/>
    <property type="match status" value="1"/>
</dbReference>
<dbReference type="Pfam" id="PF01740">
    <property type="entry name" value="STAS"/>
    <property type="match status" value="1"/>
</dbReference>
<evidence type="ECO:0000256" key="4">
    <source>
        <dbReference type="ARBA" id="ARBA00023136"/>
    </source>
</evidence>
<dbReference type="Gene3D" id="3.30.750.24">
    <property type="entry name" value="STAS domain"/>
    <property type="match status" value="1"/>
</dbReference>